<organism evidence="11 12">
    <name type="scientific">Hydra vulgaris</name>
    <name type="common">Hydra</name>
    <name type="synonym">Hydra attenuata</name>
    <dbReference type="NCBI Taxonomy" id="6087"/>
    <lineage>
        <taxon>Eukaryota</taxon>
        <taxon>Metazoa</taxon>
        <taxon>Cnidaria</taxon>
        <taxon>Hydrozoa</taxon>
        <taxon>Hydroidolina</taxon>
        <taxon>Anthoathecata</taxon>
        <taxon>Aplanulata</taxon>
        <taxon>Hydridae</taxon>
        <taxon>Hydra</taxon>
    </lineage>
</organism>
<dbReference type="GeneID" id="136080885"/>
<evidence type="ECO:0000256" key="8">
    <source>
        <dbReference type="ARBA" id="ARBA00022842"/>
    </source>
</evidence>
<dbReference type="InterPro" id="IPR024810">
    <property type="entry name" value="MAB21L/cGLR"/>
</dbReference>
<keyword evidence="7" id="KW-0067">ATP-binding</keyword>
<proteinExistence type="inferred from homology"/>
<dbReference type="Gene3D" id="1.10.1410.40">
    <property type="match status" value="1"/>
</dbReference>
<keyword evidence="4" id="KW-0548">Nucleotidyltransferase</keyword>
<dbReference type="RefSeq" id="XP_065654335.1">
    <property type="nucleotide sequence ID" value="XM_065798263.1"/>
</dbReference>
<evidence type="ECO:0000256" key="7">
    <source>
        <dbReference type="ARBA" id="ARBA00022840"/>
    </source>
</evidence>
<keyword evidence="5" id="KW-0479">Metal-binding</keyword>
<evidence type="ECO:0000256" key="4">
    <source>
        <dbReference type="ARBA" id="ARBA00022695"/>
    </source>
</evidence>
<evidence type="ECO:0000256" key="6">
    <source>
        <dbReference type="ARBA" id="ARBA00022741"/>
    </source>
</evidence>
<keyword evidence="6" id="KW-0547">Nucleotide-binding</keyword>
<protein>
    <submittedName>
        <fullName evidence="12">Uncharacterized protein LOC136080885 isoform X1</fullName>
    </submittedName>
</protein>
<accession>A0ABM4BYM7</accession>
<dbReference type="Pfam" id="PF03281">
    <property type="entry name" value="Mab-21"/>
    <property type="match status" value="1"/>
</dbReference>
<evidence type="ECO:0000256" key="1">
    <source>
        <dbReference type="ARBA" id="ARBA00001946"/>
    </source>
</evidence>
<gene>
    <name evidence="12" type="primary">LOC136080885</name>
</gene>
<evidence type="ECO:0000259" key="10">
    <source>
        <dbReference type="Pfam" id="PF20266"/>
    </source>
</evidence>
<keyword evidence="3" id="KW-0808">Transferase</keyword>
<dbReference type="PANTHER" id="PTHR10656">
    <property type="entry name" value="CELL FATE DETERMINING PROTEIN MAB21-RELATED"/>
    <property type="match status" value="1"/>
</dbReference>
<comment type="cofactor">
    <cofactor evidence="1">
        <name>Mg(2+)</name>
        <dbReference type="ChEBI" id="CHEBI:18420"/>
    </cofactor>
</comment>
<sequence length="869" mass="102344">MFDEFKGVHSITISKLKKCLIDIDEIKINKLKYYSKKNDRDIKKADEHKHTIQWENRLTHNQGKINDVLERWVKVLHELRNYTLKIHKFCMDLKVLFLHELKPPVNTSIYTHFYESNPDLYFRFSDDIVSAWLKDKINFENASNLAIFITEFADNIMPASYPNVLKKIFTEFIQPELESKIKIIHDSLSSITKNGSLNVIFIDNVPSFYALFWPSEAVSWTKRIRYWPDLELVKLIEKKGFHIVPKSSPDGDNLLEWRISFSAAETVLSLHRTEKQNYIYFLFKSIFYRFVKSYSNNSSMTSYVCKTLMMWACEQQPQSWWEEISPENGVLFLIEQLIEGIKQKYIKHYFLEGVNLIEQYSQSTLNTAFSALDDLKNNFYKHLNLSLEKLDEKTKLIEEHLNNKLAMKDLNKKVTNNQEHLNDIVTIKQENQSNIVTNEKHIYDKINFDFSVAFVYSQNCLKKLIPVLENLIKLFWHKYFIITYSIYEEISRTKRNIISRWRIIESFKTTQEKIPEWFLSFTQPLYIDLFTIIAYDNTLLNYFSSLKSLALLGCTNCSVCNAFIKCKSKRFSCFNSKSDEMLYLCPKCFYLIPDSKLLLSECKISESLPCFRSYADLKNKSSEILHTDHDLLNVIEFLGLDKAIVYSLKNIVIFSPEFDINTFSQFYLNKDNFVHEKEYQFANLVNEEIKRFSFESEMHEIPFIENIAKNYIKSLQNKAVNNNFTANCSSNHHFFQNNFCSYKCFTTFNDPPSGDYSVFCTKFMSKCSRSFYNVVNSCYFFNKYASDLRNEQPGDLIKSTALFKSLENNSVPHMSSVFVTSETDCKNNVENCIKLKTDELNNQFSQNFEGLRLIDKKINKLSQLIQNFM</sequence>
<comment type="similarity">
    <text evidence="2">Belongs to the mab-21 family.</text>
</comment>
<evidence type="ECO:0000259" key="9">
    <source>
        <dbReference type="Pfam" id="PF03281"/>
    </source>
</evidence>
<feature type="domain" description="Mab-21-like HhH/H2TH-like" evidence="10">
    <location>
        <begin position="295"/>
        <end position="372"/>
    </location>
</feature>
<evidence type="ECO:0000256" key="5">
    <source>
        <dbReference type="ARBA" id="ARBA00022723"/>
    </source>
</evidence>
<keyword evidence="11" id="KW-1185">Reference proteome</keyword>
<evidence type="ECO:0000256" key="3">
    <source>
        <dbReference type="ARBA" id="ARBA00022679"/>
    </source>
</evidence>
<evidence type="ECO:0000256" key="2">
    <source>
        <dbReference type="ARBA" id="ARBA00008307"/>
    </source>
</evidence>
<evidence type="ECO:0000313" key="12">
    <source>
        <dbReference type="RefSeq" id="XP_065654335.1"/>
    </source>
</evidence>
<dbReference type="SMART" id="SM01265">
    <property type="entry name" value="Mab-21"/>
    <property type="match status" value="1"/>
</dbReference>
<dbReference type="PANTHER" id="PTHR10656:SF42">
    <property type="entry name" value="CYCLIC GMP-AMP SYNTHASE-LIKE PROTEIN-RELATED"/>
    <property type="match status" value="1"/>
</dbReference>
<dbReference type="InterPro" id="IPR046906">
    <property type="entry name" value="Mab-21_HhH/H2TH-like"/>
</dbReference>
<dbReference type="Pfam" id="PF20266">
    <property type="entry name" value="Mab-21_C"/>
    <property type="match status" value="1"/>
</dbReference>
<dbReference type="Proteomes" id="UP001652625">
    <property type="component" value="Chromosome 05"/>
</dbReference>
<evidence type="ECO:0000313" key="11">
    <source>
        <dbReference type="Proteomes" id="UP001652625"/>
    </source>
</evidence>
<feature type="domain" description="Mab-21-like nucleotidyltransferase" evidence="9">
    <location>
        <begin position="193"/>
        <end position="268"/>
    </location>
</feature>
<keyword evidence="8" id="KW-0460">Magnesium</keyword>
<dbReference type="InterPro" id="IPR046903">
    <property type="entry name" value="Mab-21-like_nuc_Trfase"/>
</dbReference>
<reference evidence="12" key="1">
    <citation type="submission" date="2025-08" db="UniProtKB">
        <authorList>
            <consortium name="RefSeq"/>
        </authorList>
    </citation>
    <scope>IDENTIFICATION</scope>
</reference>
<name>A0ABM4BYM7_HYDVU</name>